<keyword evidence="1" id="KW-0472">Membrane</keyword>
<keyword evidence="3" id="KW-1185">Reference proteome</keyword>
<dbReference type="RefSeq" id="WP_055734320.1">
    <property type="nucleotide sequence ID" value="NZ_BMDY01000009.1"/>
</dbReference>
<sequence length="98" mass="11526">MLPLLPLLPLLLVFLVVMLLVLYRREGHEKLWLRLPTLDEYRQASSQPAEQPLNCKYCHSEQTWEYGLESVMDYRRECACLACGKRLWRTEQASMPVS</sequence>
<feature type="transmembrane region" description="Helical" evidence="1">
    <location>
        <begin position="6"/>
        <end position="23"/>
    </location>
</feature>
<dbReference type="EMBL" id="BMDY01000009">
    <property type="protein sequence ID" value="GGB04913.1"/>
    <property type="molecule type" value="Genomic_DNA"/>
</dbReference>
<evidence type="ECO:0000313" key="2">
    <source>
        <dbReference type="EMBL" id="GGB04913.1"/>
    </source>
</evidence>
<protein>
    <submittedName>
        <fullName evidence="2">Uncharacterized protein</fullName>
    </submittedName>
</protein>
<name>A0ABQ1I228_9ALTE</name>
<evidence type="ECO:0000313" key="3">
    <source>
        <dbReference type="Proteomes" id="UP000651977"/>
    </source>
</evidence>
<gene>
    <name evidence="2" type="ORF">GCM10007414_17730</name>
</gene>
<proteinExistence type="predicted"/>
<accession>A0ABQ1I228</accession>
<organism evidence="2 3">
    <name type="scientific">Agarivorans gilvus</name>
    <dbReference type="NCBI Taxonomy" id="680279"/>
    <lineage>
        <taxon>Bacteria</taxon>
        <taxon>Pseudomonadati</taxon>
        <taxon>Pseudomonadota</taxon>
        <taxon>Gammaproteobacteria</taxon>
        <taxon>Alteromonadales</taxon>
        <taxon>Alteromonadaceae</taxon>
        <taxon>Agarivorans</taxon>
    </lineage>
</organism>
<evidence type="ECO:0000256" key="1">
    <source>
        <dbReference type="SAM" id="Phobius"/>
    </source>
</evidence>
<comment type="caution">
    <text evidence="2">The sequence shown here is derived from an EMBL/GenBank/DDBJ whole genome shotgun (WGS) entry which is preliminary data.</text>
</comment>
<dbReference type="Proteomes" id="UP000651977">
    <property type="component" value="Unassembled WGS sequence"/>
</dbReference>
<keyword evidence="1" id="KW-1133">Transmembrane helix</keyword>
<reference evidence="3" key="1">
    <citation type="journal article" date="2019" name="Int. J. Syst. Evol. Microbiol.">
        <title>The Global Catalogue of Microorganisms (GCM) 10K type strain sequencing project: providing services to taxonomists for standard genome sequencing and annotation.</title>
        <authorList>
            <consortium name="The Broad Institute Genomics Platform"/>
            <consortium name="The Broad Institute Genome Sequencing Center for Infectious Disease"/>
            <person name="Wu L."/>
            <person name="Ma J."/>
        </authorList>
    </citation>
    <scope>NUCLEOTIDE SEQUENCE [LARGE SCALE GENOMIC DNA]</scope>
    <source>
        <strain evidence="3">CGMCC 1.10131</strain>
    </source>
</reference>
<keyword evidence="1" id="KW-0812">Transmembrane</keyword>